<feature type="region of interest" description="Disordered" evidence="1">
    <location>
        <begin position="698"/>
        <end position="784"/>
    </location>
</feature>
<reference evidence="2" key="2">
    <citation type="submission" date="2020-05" db="UniProtKB">
        <authorList>
            <consortium name="EnsemblMetazoa"/>
        </authorList>
    </citation>
    <scope>IDENTIFICATION</scope>
    <source>
        <strain evidence="2">WRAIR2</strain>
    </source>
</reference>
<feature type="compositionally biased region" description="Basic residues" evidence="1">
    <location>
        <begin position="765"/>
        <end position="784"/>
    </location>
</feature>
<dbReference type="EnsemblMetazoa" id="ADIR002509-RA">
    <property type="protein sequence ID" value="ADIR002509-PA"/>
    <property type="gene ID" value="ADIR002509"/>
</dbReference>
<feature type="compositionally biased region" description="Low complexity" evidence="1">
    <location>
        <begin position="168"/>
        <end position="180"/>
    </location>
</feature>
<accession>A0A182N4E4</accession>
<keyword evidence="3" id="KW-1185">Reference proteome</keyword>
<proteinExistence type="predicted"/>
<feature type="compositionally biased region" description="Basic residues" evidence="1">
    <location>
        <begin position="222"/>
        <end position="259"/>
    </location>
</feature>
<organism evidence="2 3">
    <name type="scientific">Anopheles dirus</name>
    <dbReference type="NCBI Taxonomy" id="7168"/>
    <lineage>
        <taxon>Eukaryota</taxon>
        <taxon>Metazoa</taxon>
        <taxon>Ecdysozoa</taxon>
        <taxon>Arthropoda</taxon>
        <taxon>Hexapoda</taxon>
        <taxon>Insecta</taxon>
        <taxon>Pterygota</taxon>
        <taxon>Neoptera</taxon>
        <taxon>Endopterygota</taxon>
        <taxon>Diptera</taxon>
        <taxon>Nematocera</taxon>
        <taxon>Culicoidea</taxon>
        <taxon>Culicidae</taxon>
        <taxon>Anophelinae</taxon>
        <taxon>Anopheles</taxon>
    </lineage>
</organism>
<protein>
    <submittedName>
        <fullName evidence="2">Uncharacterized protein</fullName>
    </submittedName>
</protein>
<feature type="region of interest" description="Disordered" evidence="1">
    <location>
        <begin position="662"/>
        <end position="683"/>
    </location>
</feature>
<dbReference type="VEuPathDB" id="VectorBase:ADIR002509"/>
<dbReference type="STRING" id="7168.A0A182N4E4"/>
<evidence type="ECO:0000313" key="3">
    <source>
        <dbReference type="Proteomes" id="UP000075884"/>
    </source>
</evidence>
<evidence type="ECO:0000256" key="1">
    <source>
        <dbReference type="SAM" id="MobiDB-lite"/>
    </source>
</evidence>
<sequence>MASDTVNQSVDDGIPLDFLTEMRVGMDCLPVDDEEAKRILAEKQARSAESLQRFNEAWNMQPMVPPEITRRMVVLPHSNPVPTTFRRPSTMALDQHLYQPAHSHTSQIRDPRLRMAATTITAGPSGLQTPQEIRVVSRETLGAKDLLGEHQPALTVSAPPPEERKASRVATAANVGTARAATDRRHPPSPGTDGEEDTVEVMDEDEPERRSRGRTGGQARSRGQRSRRYSRSRSRSPPAHRRRRKRSRSRSRHRSRSRSSSRSSDRSIRRSRGSDSAMMKSMMAMTMQMINQAMATRAPLLAVPPLLVGGDATQPGMPPAAYNGAATPVDNRMDAADTISVASLAPSEQPEEESQPKYDVSTELFLEGKLSFNDFLALKPSSRVDQIAPVNAKVTKRVNEAISILDSSETKRHAARFLYVPPTYYGEKRQPDGNPRSPLIWNESNVLFGVSSHSQQDVKRCEPFGNVNAKLKDLITKLGLDEGVISQQLEQLTLPAATATGAVPGSAAATTAATSTTARIQAITTVAAKPGTARVRHLIERAAQTDGYACGECIARQQKTYISTFAQTVAPPGSVCRDTGVQTSGPPVPAPGTISLDGLNANQIETVEAIVRFIRARQLAGSIESVQYALRNDRVASTGMSSTVQQNAQKLLGQVRAEQYRGGAAIPPPSSIGGTGGGGSSSAHFANFQLQIHQHQQPLVTTPHYERQQQQHQQKHPAGMSSDPRVVVARKGAGGAPRSFHTAATNSTGGHILPACFEPPQPMSKKAKKKAKQQQNQQHHHWHK</sequence>
<reference evidence="3" key="1">
    <citation type="submission" date="2013-03" db="EMBL/GenBank/DDBJ databases">
        <title>The Genome Sequence of Anopheles dirus WRAIR2.</title>
        <authorList>
            <consortium name="The Broad Institute Genomics Platform"/>
            <person name="Neafsey D.E."/>
            <person name="Walton C."/>
            <person name="Walker B."/>
            <person name="Young S.K."/>
            <person name="Zeng Q."/>
            <person name="Gargeya S."/>
            <person name="Fitzgerald M."/>
            <person name="Haas B."/>
            <person name="Abouelleil A."/>
            <person name="Allen A.W."/>
            <person name="Alvarado L."/>
            <person name="Arachchi H.M."/>
            <person name="Berlin A.M."/>
            <person name="Chapman S.B."/>
            <person name="Gainer-Dewar J."/>
            <person name="Goldberg J."/>
            <person name="Griggs A."/>
            <person name="Gujja S."/>
            <person name="Hansen M."/>
            <person name="Howarth C."/>
            <person name="Imamovic A."/>
            <person name="Ireland A."/>
            <person name="Larimer J."/>
            <person name="McCowan C."/>
            <person name="Murphy C."/>
            <person name="Pearson M."/>
            <person name="Poon T.W."/>
            <person name="Priest M."/>
            <person name="Roberts A."/>
            <person name="Saif S."/>
            <person name="Shea T."/>
            <person name="Sisk P."/>
            <person name="Sykes S."/>
            <person name="Wortman J."/>
            <person name="Nusbaum C."/>
            <person name="Birren B."/>
        </authorList>
    </citation>
    <scope>NUCLEOTIDE SEQUENCE [LARGE SCALE GENOMIC DNA]</scope>
    <source>
        <strain evidence="3">WRAIR2</strain>
    </source>
</reference>
<dbReference type="AlphaFoldDB" id="A0A182N4E4"/>
<evidence type="ECO:0000313" key="2">
    <source>
        <dbReference type="EnsemblMetazoa" id="ADIR002509-PA"/>
    </source>
</evidence>
<dbReference type="Proteomes" id="UP000075884">
    <property type="component" value="Unassembled WGS sequence"/>
</dbReference>
<name>A0A182N4E4_9DIPT</name>
<feature type="region of interest" description="Disordered" evidence="1">
    <location>
        <begin position="145"/>
        <end position="277"/>
    </location>
</feature>
<feature type="compositionally biased region" description="Acidic residues" evidence="1">
    <location>
        <begin position="193"/>
        <end position="206"/>
    </location>
</feature>